<dbReference type="InterPro" id="IPR029068">
    <property type="entry name" value="Glyas_Bleomycin-R_OHBP_Dase"/>
</dbReference>
<gene>
    <name evidence="2" type="ORF">LX83_004424</name>
</gene>
<dbReference type="SUPFAM" id="SSF54593">
    <property type="entry name" value="Glyoxalase/Bleomycin resistance protein/Dihydroxybiphenyl dioxygenase"/>
    <property type="match status" value="1"/>
</dbReference>
<reference evidence="2" key="1">
    <citation type="submission" date="2022-06" db="EMBL/GenBank/DDBJ databases">
        <title>Genomic Encyclopedia of Archaeal and Bacterial Type Strains, Phase II (KMG-II): from individual species to whole genera.</title>
        <authorList>
            <person name="Goeker M."/>
        </authorList>
    </citation>
    <scope>NUCLEOTIDE SEQUENCE</scope>
    <source>
        <strain evidence="2">DSM 43935</strain>
    </source>
</reference>
<evidence type="ECO:0000313" key="3">
    <source>
        <dbReference type="Proteomes" id="UP001206128"/>
    </source>
</evidence>
<dbReference type="InterPro" id="IPR052164">
    <property type="entry name" value="Anthracycline_SecMetBiosynth"/>
</dbReference>
<dbReference type="EMBL" id="JAMTCK010000010">
    <property type="protein sequence ID" value="MCP2167551.1"/>
    <property type="molecule type" value="Genomic_DNA"/>
</dbReference>
<evidence type="ECO:0000259" key="1">
    <source>
        <dbReference type="Pfam" id="PF00903"/>
    </source>
</evidence>
<dbReference type="PANTHER" id="PTHR33993">
    <property type="entry name" value="GLYOXALASE-RELATED"/>
    <property type="match status" value="1"/>
</dbReference>
<dbReference type="PANTHER" id="PTHR33993:SF14">
    <property type="entry name" value="GB|AAF24581.1"/>
    <property type="match status" value="1"/>
</dbReference>
<sequence length="226" mass="24814">MSHDSPVRGLRRIELRATNPAALADYYQQLLGWLILTAKDDTLTCWVGERQAAHIRTPQPHEQPGWHLIFSGPNPRTLTDTTHTTAHIHHGRAQHGPWAPPPRPGEPCWTELTTPTDTTHDYWATELGWTNTTPGLFHACGPDGHTHRPIASHTHHPHTSTWTCYFAVHDVHKAATLATELGGTIHTPPHTHPTGLTTTITDPAGNTCALLQTPPAWGGTTHTTTP</sequence>
<dbReference type="Gene3D" id="3.10.180.10">
    <property type="entry name" value="2,3-Dihydroxybiphenyl 1,2-Dioxygenase, domain 1"/>
    <property type="match status" value="2"/>
</dbReference>
<proteinExistence type="predicted"/>
<dbReference type="RefSeq" id="WP_308204024.1">
    <property type="nucleotide sequence ID" value="NZ_JAMTCK010000010.1"/>
</dbReference>
<dbReference type="Pfam" id="PF00903">
    <property type="entry name" value="Glyoxalase"/>
    <property type="match status" value="1"/>
</dbReference>
<feature type="domain" description="Glyoxalase/fosfomycin resistance/dioxygenase" evidence="1">
    <location>
        <begin position="10"/>
        <end position="207"/>
    </location>
</feature>
<name>A0AAE3GG19_9PSEU</name>
<dbReference type="InterPro" id="IPR004360">
    <property type="entry name" value="Glyas_Fos-R_dOase_dom"/>
</dbReference>
<dbReference type="Proteomes" id="UP001206128">
    <property type="component" value="Unassembled WGS sequence"/>
</dbReference>
<dbReference type="AlphaFoldDB" id="A0AAE3GG19"/>
<evidence type="ECO:0000313" key="2">
    <source>
        <dbReference type="EMBL" id="MCP2167551.1"/>
    </source>
</evidence>
<organism evidence="2 3">
    <name type="scientific">Goodfellowiella coeruleoviolacea</name>
    <dbReference type="NCBI Taxonomy" id="334858"/>
    <lineage>
        <taxon>Bacteria</taxon>
        <taxon>Bacillati</taxon>
        <taxon>Actinomycetota</taxon>
        <taxon>Actinomycetes</taxon>
        <taxon>Pseudonocardiales</taxon>
        <taxon>Pseudonocardiaceae</taxon>
        <taxon>Goodfellowiella</taxon>
    </lineage>
</organism>
<keyword evidence="3" id="KW-1185">Reference proteome</keyword>
<comment type="caution">
    <text evidence="2">The sequence shown here is derived from an EMBL/GenBank/DDBJ whole genome shotgun (WGS) entry which is preliminary data.</text>
</comment>
<accession>A0AAE3GG19</accession>
<protein>
    <recommendedName>
        <fullName evidence="1">Glyoxalase/fosfomycin resistance/dioxygenase domain-containing protein</fullName>
    </recommendedName>
</protein>